<comment type="caution">
    <text evidence="2">The sequence shown here is derived from an EMBL/GenBank/DDBJ whole genome shotgun (WGS) entry which is preliminary data.</text>
</comment>
<evidence type="ECO:0000256" key="1">
    <source>
        <dbReference type="SAM" id="MobiDB-lite"/>
    </source>
</evidence>
<dbReference type="AlphaFoldDB" id="X0XVZ5"/>
<evidence type="ECO:0000313" key="2">
    <source>
        <dbReference type="EMBL" id="GAG47530.1"/>
    </source>
</evidence>
<feature type="region of interest" description="Disordered" evidence="1">
    <location>
        <begin position="73"/>
        <end position="99"/>
    </location>
</feature>
<organism evidence="2">
    <name type="scientific">marine sediment metagenome</name>
    <dbReference type="NCBI Taxonomy" id="412755"/>
    <lineage>
        <taxon>unclassified sequences</taxon>
        <taxon>metagenomes</taxon>
        <taxon>ecological metagenomes</taxon>
    </lineage>
</organism>
<accession>X0XVZ5</accession>
<protein>
    <submittedName>
        <fullName evidence="2">Uncharacterized protein</fullName>
    </submittedName>
</protein>
<name>X0XVZ5_9ZZZZ</name>
<proteinExistence type="predicted"/>
<reference evidence="2" key="1">
    <citation type="journal article" date="2014" name="Front. Microbiol.">
        <title>High frequency of phylogenetically diverse reductive dehalogenase-homologous genes in deep subseafloor sedimentary metagenomes.</title>
        <authorList>
            <person name="Kawai M."/>
            <person name="Futagami T."/>
            <person name="Toyoda A."/>
            <person name="Takaki Y."/>
            <person name="Nishi S."/>
            <person name="Hori S."/>
            <person name="Arai W."/>
            <person name="Tsubouchi T."/>
            <person name="Morono Y."/>
            <person name="Uchiyama I."/>
            <person name="Ito T."/>
            <person name="Fujiyama A."/>
            <person name="Inagaki F."/>
            <person name="Takami H."/>
        </authorList>
    </citation>
    <scope>NUCLEOTIDE SEQUENCE</scope>
    <source>
        <strain evidence="2">Expedition CK06-06</strain>
    </source>
</reference>
<feature type="non-terminal residue" evidence="2">
    <location>
        <position position="1"/>
    </location>
</feature>
<dbReference type="EMBL" id="BARS01050338">
    <property type="protein sequence ID" value="GAG47530.1"/>
    <property type="molecule type" value="Genomic_DNA"/>
</dbReference>
<gene>
    <name evidence="2" type="ORF">S01H1_75171</name>
</gene>
<sequence length="99" mass="11015">FHAIAVKRGRHWEADKETRDNLCVALRGMMIDYLPLDLTKHLHLIMFGTVLTAAVSARIVEDARLQEERRKAVKARQDGGHKGAASESAIGLADNVPRE</sequence>